<dbReference type="AlphaFoldDB" id="A0A9D2C7P7"/>
<proteinExistence type="predicted"/>
<evidence type="ECO:0000256" key="4">
    <source>
        <dbReference type="SAM" id="MobiDB-lite"/>
    </source>
</evidence>
<protein>
    <submittedName>
        <fullName evidence="5">Primosomal protein N</fullName>
    </submittedName>
</protein>
<dbReference type="GO" id="GO:0043138">
    <property type="term" value="F:3'-5' DNA helicase activity"/>
    <property type="evidence" value="ECO:0007669"/>
    <property type="project" value="TreeGrafter"/>
</dbReference>
<keyword evidence="2" id="KW-0067">ATP-binding</keyword>
<keyword evidence="3" id="KW-0238">DNA-binding</keyword>
<feature type="compositionally biased region" description="Acidic residues" evidence="4">
    <location>
        <begin position="539"/>
        <end position="548"/>
    </location>
</feature>
<dbReference type="Gene3D" id="3.40.50.300">
    <property type="entry name" value="P-loop containing nucleotide triphosphate hydrolases"/>
    <property type="match status" value="1"/>
</dbReference>
<accession>A0A9D2C7P7</accession>
<comment type="caution">
    <text evidence="5">The sequence shown here is derived from an EMBL/GenBank/DDBJ whole genome shotgun (WGS) entry which is preliminary data.</text>
</comment>
<keyword evidence="1" id="KW-0547">Nucleotide-binding</keyword>
<gene>
    <name evidence="5" type="ORF">H9830_03185</name>
</gene>
<name>A0A9D2C7P7_9MICO</name>
<dbReference type="GO" id="GO:0005524">
    <property type="term" value="F:ATP binding"/>
    <property type="evidence" value="ECO:0007669"/>
    <property type="project" value="UniProtKB-KW"/>
</dbReference>
<dbReference type="GO" id="GO:0006270">
    <property type="term" value="P:DNA replication initiation"/>
    <property type="evidence" value="ECO:0007669"/>
    <property type="project" value="TreeGrafter"/>
</dbReference>
<organism evidence="5 6">
    <name type="scientific">Candidatus Agrococcus pullicola</name>
    <dbReference type="NCBI Taxonomy" id="2838429"/>
    <lineage>
        <taxon>Bacteria</taxon>
        <taxon>Bacillati</taxon>
        <taxon>Actinomycetota</taxon>
        <taxon>Actinomycetes</taxon>
        <taxon>Micrococcales</taxon>
        <taxon>Microbacteriaceae</taxon>
        <taxon>Agrococcus</taxon>
    </lineage>
</organism>
<dbReference type="PANTHER" id="PTHR30580:SF0">
    <property type="entry name" value="PRIMOSOMAL PROTEIN N"/>
    <property type="match status" value="1"/>
</dbReference>
<dbReference type="PANTHER" id="PTHR30580">
    <property type="entry name" value="PRIMOSOMAL PROTEIN N"/>
    <property type="match status" value="1"/>
</dbReference>
<dbReference type="EMBL" id="DXDC01000095">
    <property type="protein sequence ID" value="HIY65266.1"/>
    <property type="molecule type" value="Genomic_DNA"/>
</dbReference>
<reference evidence="5" key="1">
    <citation type="journal article" date="2021" name="PeerJ">
        <title>Extensive microbial diversity within the chicken gut microbiome revealed by metagenomics and culture.</title>
        <authorList>
            <person name="Gilroy R."/>
            <person name="Ravi A."/>
            <person name="Getino M."/>
            <person name="Pursley I."/>
            <person name="Horton D.L."/>
            <person name="Alikhan N.F."/>
            <person name="Baker D."/>
            <person name="Gharbi K."/>
            <person name="Hall N."/>
            <person name="Watson M."/>
            <person name="Adriaenssens E.M."/>
            <person name="Foster-Nyarko E."/>
            <person name="Jarju S."/>
            <person name="Secka A."/>
            <person name="Antonio M."/>
            <person name="Oren A."/>
            <person name="Chaudhuri R.R."/>
            <person name="La Ragione R."/>
            <person name="Hildebrand F."/>
            <person name="Pallen M.J."/>
        </authorList>
    </citation>
    <scope>NUCLEOTIDE SEQUENCE</scope>
    <source>
        <strain evidence="5">ChiGjej1B1-98</strain>
    </source>
</reference>
<dbReference type="GO" id="GO:0003677">
    <property type="term" value="F:DNA binding"/>
    <property type="evidence" value="ECO:0007669"/>
    <property type="project" value="UniProtKB-KW"/>
</dbReference>
<feature type="non-terminal residue" evidence="5">
    <location>
        <position position="1"/>
    </location>
</feature>
<evidence type="ECO:0000256" key="2">
    <source>
        <dbReference type="ARBA" id="ARBA00022840"/>
    </source>
</evidence>
<dbReference type="GO" id="GO:0006302">
    <property type="term" value="P:double-strand break repair"/>
    <property type="evidence" value="ECO:0007669"/>
    <property type="project" value="TreeGrafter"/>
</dbReference>
<reference evidence="5" key="2">
    <citation type="submission" date="2021-04" db="EMBL/GenBank/DDBJ databases">
        <authorList>
            <person name="Gilroy R."/>
        </authorList>
    </citation>
    <scope>NUCLEOTIDE SEQUENCE</scope>
    <source>
        <strain evidence="5">ChiGjej1B1-98</strain>
    </source>
</reference>
<feature type="region of interest" description="Disordered" evidence="4">
    <location>
        <begin position="527"/>
        <end position="548"/>
    </location>
</feature>
<evidence type="ECO:0000313" key="5">
    <source>
        <dbReference type="EMBL" id="HIY65266.1"/>
    </source>
</evidence>
<evidence type="ECO:0000313" key="6">
    <source>
        <dbReference type="Proteomes" id="UP000824005"/>
    </source>
</evidence>
<dbReference type="GO" id="GO:0006310">
    <property type="term" value="P:DNA recombination"/>
    <property type="evidence" value="ECO:0007669"/>
    <property type="project" value="TreeGrafter"/>
</dbReference>
<evidence type="ECO:0000256" key="3">
    <source>
        <dbReference type="ARBA" id="ARBA00023125"/>
    </source>
</evidence>
<dbReference type="InterPro" id="IPR027417">
    <property type="entry name" value="P-loop_NTPase"/>
</dbReference>
<sequence>GNTADVLRLAIPGRQARVERTYTPVELPPLPEREAVEWSAIDPGTRWVADLPGGVTSANGIAVGVWATMIAAAVRTTLSRGEQAIVVVPDYREQRQLHAALVDAVGEERIASLDARQSNADRARSFLLAGSGLATVTIGPRSTVYAPASKLGLIVIWDDGDPLHREPLAPYVHSRDAALQRQSLSGAALVFAAHARSTAVQRLEEIGYLETLDVPRTNRPRVIPADLVREQEGRIPSIAYGAIRSGLAEGPVLVQVAKPGFSTRLVCASCGDPVRCRHCTGPVRPRRRSNRNDSRADPACAWCGRGLGASTCEHCGGNRFDEAGSGSGRTAGELGRAFPGTTVTVADGEHEQLQVDARPRLVVATPGAAPLAVDGFRSVVLLDGASILMGERLSVVEDGMRQWRAALALAAPDATCIVTGASAELATALNQPSTAGFAAAQLAERRELGFPPAARVASVYGGSTEVARAVSSLDELPGVDTLGTVSVMGPQGQEEVRTIVRFTYAMGRDVAAALRAEVLRAATGRRKGSGRLRVKMDDMEPFEGAEGS</sequence>
<evidence type="ECO:0000256" key="1">
    <source>
        <dbReference type="ARBA" id="ARBA00022741"/>
    </source>
</evidence>
<dbReference type="Proteomes" id="UP000824005">
    <property type="component" value="Unassembled WGS sequence"/>
</dbReference>